<feature type="domain" description="N-acetyltransferase" evidence="3">
    <location>
        <begin position="1"/>
        <end position="136"/>
    </location>
</feature>
<organism evidence="4 5">
    <name type="scientific">Halomonas beimenensis</name>
    <dbReference type="NCBI Taxonomy" id="475662"/>
    <lineage>
        <taxon>Bacteria</taxon>
        <taxon>Pseudomonadati</taxon>
        <taxon>Pseudomonadota</taxon>
        <taxon>Gammaproteobacteria</taxon>
        <taxon>Oceanospirillales</taxon>
        <taxon>Halomonadaceae</taxon>
        <taxon>Halomonas</taxon>
    </lineage>
</organism>
<reference evidence="4 5" key="1">
    <citation type="journal article" date="2017" name="Sci. Rep.">
        <title>Revealing the Saline Adaptation Strategies of the Halophilic Bacterium Halomonas beimenensis through High-throughput Omics and Transposon Mutagenesis Approaches.</title>
        <authorList>
            <person name="Chen Y.H."/>
            <person name="Lin S.S."/>
            <person name="Shyu Y.T."/>
        </authorList>
    </citation>
    <scope>NUCLEOTIDE SEQUENCE [LARGE SCALE GENOMIC DNA]</scope>
    <source>
        <strain evidence="4 5">NTU-111</strain>
    </source>
</reference>
<dbReference type="AlphaFoldDB" id="A0A291P9T8"/>
<dbReference type="InterPro" id="IPR016181">
    <property type="entry name" value="Acyl_CoA_acyltransferase"/>
</dbReference>
<dbReference type="GO" id="GO:0016747">
    <property type="term" value="F:acyltransferase activity, transferring groups other than amino-acyl groups"/>
    <property type="evidence" value="ECO:0007669"/>
    <property type="project" value="InterPro"/>
</dbReference>
<keyword evidence="1 4" id="KW-0808">Transferase</keyword>
<dbReference type="Gene3D" id="3.40.630.30">
    <property type="match status" value="1"/>
</dbReference>
<dbReference type="InterPro" id="IPR050832">
    <property type="entry name" value="Bact_Acetyltransf"/>
</dbReference>
<dbReference type="PANTHER" id="PTHR43877:SF1">
    <property type="entry name" value="ACETYLTRANSFERASE"/>
    <property type="match status" value="1"/>
</dbReference>
<dbReference type="PROSITE" id="PS51186">
    <property type="entry name" value="GNAT"/>
    <property type="match status" value="1"/>
</dbReference>
<dbReference type="OrthoDB" id="1821130at2"/>
<evidence type="ECO:0000256" key="2">
    <source>
        <dbReference type="ARBA" id="ARBA00023315"/>
    </source>
</evidence>
<dbReference type="KEGG" id="hbe:BEI_2657"/>
<keyword evidence="5" id="KW-1185">Reference proteome</keyword>
<dbReference type="Pfam" id="PF00583">
    <property type="entry name" value="Acetyltransf_1"/>
    <property type="match status" value="1"/>
</dbReference>
<dbReference type="InterPro" id="IPR000182">
    <property type="entry name" value="GNAT_dom"/>
</dbReference>
<evidence type="ECO:0000256" key="1">
    <source>
        <dbReference type="ARBA" id="ARBA00022679"/>
    </source>
</evidence>
<evidence type="ECO:0000313" key="4">
    <source>
        <dbReference type="EMBL" id="ATJ83644.1"/>
    </source>
</evidence>
<dbReference type="EMBL" id="CP021435">
    <property type="protein sequence ID" value="ATJ83644.1"/>
    <property type="molecule type" value="Genomic_DNA"/>
</dbReference>
<evidence type="ECO:0000259" key="3">
    <source>
        <dbReference type="PROSITE" id="PS51186"/>
    </source>
</evidence>
<proteinExistence type="predicted"/>
<protein>
    <submittedName>
        <fullName evidence="4">Acetyltransferase, GNAT family</fullName>
    </submittedName>
</protein>
<dbReference type="NCBIfam" id="NF002959">
    <property type="entry name" value="PRK03624.1"/>
    <property type="match status" value="1"/>
</dbReference>
<evidence type="ECO:0000313" key="5">
    <source>
        <dbReference type="Proteomes" id="UP000219993"/>
    </source>
</evidence>
<dbReference type="RefSeq" id="WP_097789942.1">
    <property type="nucleotide sequence ID" value="NZ_BAAADT010000011.1"/>
</dbReference>
<dbReference type="SUPFAM" id="SSF55729">
    <property type="entry name" value="Acyl-CoA N-acyltransferases (Nat)"/>
    <property type="match status" value="1"/>
</dbReference>
<dbReference type="Proteomes" id="UP000219993">
    <property type="component" value="Chromosome"/>
</dbReference>
<sequence>MIPRKYREGDAPSLTALWRASFPDYTGYNAPEAILAAKLAVDDHLYVIEDDGEVVASCLVGYDGHRGWLYAVAVAPSHRGQGLGRRIVDHAIERLRGMGCVKVNLQIRGGNDAVADFYRRLGFDIEERISMGRRLT</sequence>
<name>A0A291P9T8_9GAMM</name>
<dbReference type="CDD" id="cd04301">
    <property type="entry name" value="NAT_SF"/>
    <property type="match status" value="1"/>
</dbReference>
<keyword evidence="2" id="KW-0012">Acyltransferase</keyword>
<dbReference type="PANTHER" id="PTHR43877">
    <property type="entry name" value="AMINOALKYLPHOSPHONATE N-ACETYLTRANSFERASE-RELATED-RELATED"/>
    <property type="match status" value="1"/>
</dbReference>
<accession>A0A291P9T8</accession>
<gene>
    <name evidence="4" type="ORF">BEI_2657</name>
</gene>